<evidence type="ECO:0000313" key="2">
    <source>
        <dbReference type="EMBL" id="SEG84550.1"/>
    </source>
</evidence>
<sequence>MFPRTTLQRAVAATVTAGLAAALTLAVGPTTTAHAASLSTAWRNGAFSENVAGIVGRSDVVIGRANTADTQYLPLGNGTLGVAAWSAGGFTAQLNRSDTMPDRKSPGQVQIPGLAAMTSAPDFTATLDIYDGVLRESGGGMTAKVWVASNKDELVVDVTGADPAAAQTATVHLWSGRTPTAAASGGTGTLAETWVDNTALGSSGRTFGSLAAITAGGKDVAASVVDPTSVQVRFKPHPDGSFRVVVGAPHWTGGDAATTASHLLRSDATTPKASLLRAQTGHWNSFWNSTGLMEISSADGSGAYMENLRTLYLYSEAASMGGEYGGSQAGVADMFNFDQDHQDWYPAGFWLWNLRAEIATNMSSGNFAENIPTFDMYLKDLPAIESWTSAQMGGKPGACVPETMRFNGNGWYSGGTGNASCSLAASPDYNAETITSGAEIALWTWQQYLDTKSLPFLQRYYPLMKQSATFLLAYQSVGSDGFLHATANAHETQWNVSDPTTDLAADAALFPATVAAAELLHKDAGLVTELKKAQAEIEPYARTDAATHTQLLTPADDAAGTDVISDSYQPAAALNNGENIGLEPVWPYGLIGDDSSLTALATRTYTSRPNNGGDWSMDAVDAARLGLADQVRTDLVSITERYQAYMAGTSSAFGGAPGDEPYLEQSATVGTALNEALATDYDGTLRFAPAWPSDWNVSGTVYVQNGSKVDVQVQNGTLTTAALVAGKTGPMTVRNPWAGKSGHAVKVVNGSNGALVTGPTTATTFTLPVRAGTSYLIEDTAAPTTGYPFARVTGTAATTAKHLGPVQIGIDPPVRAASLAASFDNVGITADDNTDVGNYDGSQASYSQTALDDAGAAPGAKVSSSGVDFTMPEVAAGSPDNTVANGQIITFSGSGSTLGFLISGDYGSATGTGTLAYTDGTTQSYTLTAPDWFSTDPPAGGAVAVNSAYQNRPGNTSYQHSADIFSATVPVDPGKTLASVTLPAVGALAAGNPALHVWALSLG</sequence>
<keyword evidence="1" id="KW-0732">Signal</keyword>
<feature type="chain" id="PRO_5009295926" evidence="1">
    <location>
        <begin position="36"/>
        <end position="1003"/>
    </location>
</feature>
<evidence type="ECO:0000313" key="3">
    <source>
        <dbReference type="Proteomes" id="UP000236754"/>
    </source>
</evidence>
<dbReference type="EMBL" id="FNVU01000015">
    <property type="protein sequence ID" value="SEG84550.1"/>
    <property type="molecule type" value="Genomic_DNA"/>
</dbReference>
<organism evidence="2 3">
    <name type="scientific">Actinacidiphila yanglinensis</name>
    <dbReference type="NCBI Taxonomy" id="310779"/>
    <lineage>
        <taxon>Bacteria</taxon>
        <taxon>Bacillati</taxon>
        <taxon>Actinomycetota</taxon>
        <taxon>Actinomycetes</taxon>
        <taxon>Kitasatosporales</taxon>
        <taxon>Streptomycetaceae</taxon>
        <taxon>Actinacidiphila</taxon>
    </lineage>
</organism>
<dbReference type="Gene3D" id="2.60.40.1180">
    <property type="entry name" value="Golgi alpha-mannosidase II"/>
    <property type="match status" value="1"/>
</dbReference>
<gene>
    <name evidence="2" type="ORF">SAMN05216223_11593</name>
</gene>
<evidence type="ECO:0000256" key="1">
    <source>
        <dbReference type="SAM" id="SignalP"/>
    </source>
</evidence>
<accession>A0A1H6DH57</accession>
<dbReference type="RefSeq" id="WP_103888931.1">
    <property type="nucleotide sequence ID" value="NZ_FNVU01000015.1"/>
</dbReference>
<name>A0A1H6DH57_9ACTN</name>
<reference evidence="2 3" key="1">
    <citation type="submission" date="2016-10" db="EMBL/GenBank/DDBJ databases">
        <authorList>
            <person name="de Groot N.N."/>
        </authorList>
    </citation>
    <scope>NUCLEOTIDE SEQUENCE [LARGE SCALE GENOMIC DNA]</scope>
    <source>
        <strain evidence="2 3">CGMCC 4.2023</strain>
    </source>
</reference>
<dbReference type="Gene3D" id="1.50.10.10">
    <property type="match status" value="1"/>
</dbReference>
<feature type="signal peptide" evidence="1">
    <location>
        <begin position="1"/>
        <end position="35"/>
    </location>
</feature>
<protein>
    <submittedName>
        <fullName evidence="2">Uncharacterized protein</fullName>
    </submittedName>
</protein>
<keyword evidence="3" id="KW-1185">Reference proteome</keyword>
<dbReference type="InterPro" id="IPR012341">
    <property type="entry name" value="6hp_glycosidase-like_sf"/>
</dbReference>
<dbReference type="AlphaFoldDB" id="A0A1H6DH57"/>
<dbReference type="SUPFAM" id="SSF48208">
    <property type="entry name" value="Six-hairpin glycosidases"/>
    <property type="match status" value="1"/>
</dbReference>
<dbReference type="GO" id="GO:0005975">
    <property type="term" value="P:carbohydrate metabolic process"/>
    <property type="evidence" value="ECO:0007669"/>
    <property type="project" value="InterPro"/>
</dbReference>
<dbReference type="Proteomes" id="UP000236754">
    <property type="component" value="Unassembled WGS sequence"/>
</dbReference>
<dbReference type="InterPro" id="IPR013780">
    <property type="entry name" value="Glyco_hydro_b"/>
</dbReference>
<proteinExistence type="predicted"/>
<dbReference type="InterPro" id="IPR008928">
    <property type="entry name" value="6-hairpin_glycosidase_sf"/>
</dbReference>
<dbReference type="OrthoDB" id="9816459at2"/>